<dbReference type="SUPFAM" id="SSF52540">
    <property type="entry name" value="P-loop containing nucleoside triphosphate hydrolases"/>
    <property type="match status" value="1"/>
</dbReference>
<dbReference type="STRING" id="84724.SAMN04488564_11377"/>
<accession>A0A1I6FE14</accession>
<sequence length="641" mass="69167">MPRQLPARPPVFVGRLDELKALDAIESGVAVIGGPGGFGKTSLAVRWAYDNLDRFPGGQLYVNLRGFDPAAEPSSPAVVLRGFLDALGVVPERIPDDLEARGALFRGLVADRRMLVVLDNARDEEQVRPLLPSGADSLVIVTSRNRMHGLVAYEQAQPLTVPVLAEDEAVALLALRLGADRLGDTEAVAELVRCSGGLPLTLAVVAARVLSYPAFPLRALVDELQNERLDALDAVFSMSYNALPDDAARLFRLLGVHCGPDLDVRAAEVLLEGQARKPLAELTRAHLVDEHVPGRFRLHDVLRAFAADLATEDEARPALRRLLDHYLHTAFAAERCLAPHWPSIDVESSASFGGYEEAQAWLEAELPVLLAATDLAVRKGFDVHAWQLPWTMSTFLYRCGRWDDRASTQHLALAAAKRLGDRSAEAVTLHLLGRGKAMLGDHTGAQADLARALELHQGDAVNVGVTHFSIAWSHAMAEDFTTALAHAQKALEQFITTRNPSWIALIQGALGWANAMIGDLDAALDHSTEALHRLRVLGDLDGEAYALRTLGHVHHKLGEHERAAVVLSLAVDQLAGLGERYGEAQCAGDLGDALAAAGDTEGARQAWSRAEALLTRLGHPDLEGVRAKLIDSGVAERSLET</sequence>
<dbReference type="PANTHER" id="PTHR47691">
    <property type="entry name" value="REGULATOR-RELATED"/>
    <property type="match status" value="1"/>
</dbReference>
<reference evidence="2" key="1">
    <citation type="submission" date="2016-10" db="EMBL/GenBank/DDBJ databases">
        <authorList>
            <person name="Varghese N."/>
            <person name="Submissions S."/>
        </authorList>
    </citation>
    <scope>NUCLEOTIDE SEQUENCE [LARGE SCALE GENOMIC DNA]</scope>
    <source>
        <strain evidence="2">DSM 44232</strain>
    </source>
</reference>
<dbReference type="InterPro" id="IPR011990">
    <property type="entry name" value="TPR-like_helical_dom_sf"/>
</dbReference>
<organism evidence="1 2">
    <name type="scientific">Lentzea waywayandensis</name>
    <dbReference type="NCBI Taxonomy" id="84724"/>
    <lineage>
        <taxon>Bacteria</taxon>
        <taxon>Bacillati</taxon>
        <taxon>Actinomycetota</taxon>
        <taxon>Actinomycetes</taxon>
        <taxon>Pseudonocardiales</taxon>
        <taxon>Pseudonocardiaceae</taxon>
        <taxon>Lentzea</taxon>
    </lineage>
</organism>
<name>A0A1I6FE14_9PSEU</name>
<dbReference type="GO" id="GO:0043531">
    <property type="term" value="F:ADP binding"/>
    <property type="evidence" value="ECO:0007669"/>
    <property type="project" value="InterPro"/>
</dbReference>
<dbReference type="InterPro" id="IPR027417">
    <property type="entry name" value="P-loop_NTPase"/>
</dbReference>
<dbReference type="Gene3D" id="3.40.50.300">
    <property type="entry name" value="P-loop containing nucleotide triphosphate hydrolases"/>
    <property type="match status" value="1"/>
</dbReference>
<dbReference type="SUPFAM" id="SSF48452">
    <property type="entry name" value="TPR-like"/>
    <property type="match status" value="2"/>
</dbReference>
<dbReference type="RefSeq" id="WP_245822464.1">
    <property type="nucleotide sequence ID" value="NZ_FOYL01000013.1"/>
</dbReference>
<dbReference type="EMBL" id="FOYL01000013">
    <property type="protein sequence ID" value="SFR28229.1"/>
    <property type="molecule type" value="Genomic_DNA"/>
</dbReference>
<dbReference type="AlphaFoldDB" id="A0A1I6FE14"/>
<evidence type="ECO:0000313" key="2">
    <source>
        <dbReference type="Proteomes" id="UP000198583"/>
    </source>
</evidence>
<dbReference type="PANTHER" id="PTHR47691:SF3">
    <property type="entry name" value="HTH-TYPE TRANSCRIPTIONAL REGULATOR RV0890C-RELATED"/>
    <property type="match status" value="1"/>
</dbReference>
<dbReference type="Proteomes" id="UP000198583">
    <property type="component" value="Unassembled WGS sequence"/>
</dbReference>
<gene>
    <name evidence="1" type="ORF">SAMN04488564_11377</name>
</gene>
<dbReference type="PRINTS" id="PR00364">
    <property type="entry name" value="DISEASERSIST"/>
</dbReference>
<dbReference type="Gene3D" id="1.25.40.10">
    <property type="entry name" value="Tetratricopeptide repeat domain"/>
    <property type="match status" value="1"/>
</dbReference>
<evidence type="ECO:0000313" key="1">
    <source>
        <dbReference type="EMBL" id="SFR28229.1"/>
    </source>
</evidence>
<proteinExistence type="predicted"/>
<keyword evidence="2" id="KW-1185">Reference proteome</keyword>
<dbReference type="SMART" id="SM00028">
    <property type="entry name" value="TPR"/>
    <property type="match status" value="5"/>
</dbReference>
<protein>
    <submittedName>
        <fullName evidence="1">NB-ARC domain-containing protein</fullName>
    </submittedName>
</protein>
<dbReference type="InterPro" id="IPR019734">
    <property type="entry name" value="TPR_rpt"/>
</dbReference>